<dbReference type="GO" id="GO:0005783">
    <property type="term" value="C:endoplasmic reticulum"/>
    <property type="evidence" value="ECO:0007669"/>
    <property type="project" value="TreeGrafter"/>
</dbReference>
<dbReference type="InterPro" id="IPR033118">
    <property type="entry name" value="EXPERA"/>
</dbReference>
<comment type="subcellular location">
    <subcellularLocation>
        <location evidence="1">Membrane</location>
        <topology evidence="1">Multi-pass membrane protein</topology>
    </subcellularLocation>
</comment>
<keyword evidence="2 5" id="KW-0812">Transmembrane</keyword>
<dbReference type="PROSITE" id="PS51751">
    <property type="entry name" value="EXPERA"/>
    <property type="match status" value="1"/>
</dbReference>
<dbReference type="Pfam" id="PF05241">
    <property type="entry name" value="EBP"/>
    <property type="match status" value="1"/>
</dbReference>
<dbReference type="EMBL" id="MKZY01000002">
    <property type="protein sequence ID" value="OOO13244.1"/>
    <property type="molecule type" value="Genomic_DNA"/>
</dbReference>
<reference evidence="8 9" key="1">
    <citation type="submission" date="2016-10" db="EMBL/GenBank/DDBJ databases">
        <title>Genome sequencing of Aspergillus oryzae BCC7051.</title>
        <authorList>
            <person name="Thammarongtham C."/>
            <person name="Vorapreeda T."/>
            <person name="Nookaew I."/>
            <person name="Srisuk T."/>
            <person name="Land M."/>
            <person name="Jeennor S."/>
            <person name="Laoteng K."/>
        </authorList>
    </citation>
    <scope>NUCLEOTIDE SEQUENCE [LARGE SCALE GENOMIC DNA]</scope>
    <source>
        <strain evidence="8 9">BCC7051</strain>
    </source>
</reference>
<evidence type="ECO:0000313" key="9">
    <source>
        <dbReference type="Proteomes" id="UP000190312"/>
    </source>
</evidence>
<feature type="domain" description="EXPERA" evidence="7">
    <location>
        <begin position="12"/>
        <end position="149"/>
    </location>
</feature>
<proteinExistence type="predicted"/>
<protein>
    <submittedName>
        <fullName evidence="8">Transmembrane protein 6/97</fullName>
    </submittedName>
</protein>
<dbReference type="PANTHER" id="PTHR31204">
    <property type="entry name" value="SIGMA INTRACELLULAR RECEPTOR 2"/>
    <property type="match status" value="1"/>
</dbReference>
<dbReference type="OrthoDB" id="433124at2759"/>
<accession>A0A1S9DW24</accession>
<name>A0A1S9DW24_ASPOZ</name>
<evidence type="ECO:0000256" key="4">
    <source>
        <dbReference type="ARBA" id="ARBA00023136"/>
    </source>
</evidence>
<feature type="transmembrane region" description="Helical" evidence="6">
    <location>
        <begin position="14"/>
        <end position="36"/>
    </location>
</feature>
<evidence type="ECO:0000256" key="1">
    <source>
        <dbReference type="ARBA" id="ARBA00004141"/>
    </source>
</evidence>
<evidence type="ECO:0000256" key="6">
    <source>
        <dbReference type="SAM" id="Phobius"/>
    </source>
</evidence>
<keyword evidence="3 5" id="KW-1133">Transmembrane helix</keyword>
<comment type="caution">
    <text evidence="8">The sequence shown here is derived from an EMBL/GenBank/DDBJ whole genome shotgun (WGS) entry which is preliminary data.</text>
</comment>
<dbReference type="PANTHER" id="PTHR31204:SF1">
    <property type="entry name" value="SIGMA INTRACELLULAR RECEPTOR 2"/>
    <property type="match status" value="1"/>
</dbReference>
<keyword evidence="4 5" id="KW-0472">Membrane</keyword>
<evidence type="ECO:0000313" key="8">
    <source>
        <dbReference type="EMBL" id="OOO13244.1"/>
    </source>
</evidence>
<dbReference type="InterPro" id="IPR051987">
    <property type="entry name" value="Sigma-2_receptor-like"/>
</dbReference>
<dbReference type="Proteomes" id="UP000190312">
    <property type="component" value="Unassembled WGS sequence"/>
</dbReference>
<evidence type="ECO:0000256" key="2">
    <source>
        <dbReference type="ARBA" id="ARBA00022692"/>
    </source>
</evidence>
<evidence type="ECO:0000256" key="3">
    <source>
        <dbReference type="ARBA" id="ARBA00022989"/>
    </source>
</evidence>
<dbReference type="GO" id="GO:0016020">
    <property type="term" value="C:membrane"/>
    <property type="evidence" value="ECO:0007669"/>
    <property type="project" value="UniProtKB-SubCell"/>
</dbReference>
<organism evidence="8 9">
    <name type="scientific">Aspergillus oryzae</name>
    <name type="common">Yellow koji mold</name>
    <dbReference type="NCBI Taxonomy" id="5062"/>
    <lineage>
        <taxon>Eukaryota</taxon>
        <taxon>Fungi</taxon>
        <taxon>Dikarya</taxon>
        <taxon>Ascomycota</taxon>
        <taxon>Pezizomycotina</taxon>
        <taxon>Eurotiomycetes</taxon>
        <taxon>Eurotiomycetidae</taxon>
        <taxon>Eurotiales</taxon>
        <taxon>Aspergillaceae</taxon>
        <taxon>Aspergillus</taxon>
        <taxon>Aspergillus subgen. Circumdati</taxon>
    </lineage>
</organism>
<evidence type="ECO:0000259" key="7">
    <source>
        <dbReference type="PROSITE" id="PS51751"/>
    </source>
</evidence>
<evidence type="ECO:0000256" key="5">
    <source>
        <dbReference type="PROSITE-ProRule" id="PRU01087"/>
    </source>
</evidence>
<sequence>MVQYASLISRKRDLIYFIFFAIHLPIIFLVDTVPLLPSILQTNLSHQIRSFYIATYHDKFFSEPAPAWFSTFIAMELVYHAPLSLWALGALLRDDPLVPMHLLVFGVQSFVTSSACLAEVWGWDDRTVAQKQDLTMLYAPYVMLAPQGAQAREAKDGADNADFWDIWATVAVSTAQ</sequence>
<dbReference type="AlphaFoldDB" id="A0A1S9DW24"/>
<gene>
    <name evidence="8" type="ORF">OAory_01009930</name>
</gene>